<keyword evidence="3 6" id="KW-0812">Transmembrane</keyword>
<dbReference type="SUPFAM" id="SSF103473">
    <property type="entry name" value="MFS general substrate transporter"/>
    <property type="match status" value="1"/>
</dbReference>
<feature type="transmembrane region" description="Helical" evidence="6">
    <location>
        <begin position="414"/>
        <end position="433"/>
    </location>
</feature>
<feature type="transmembrane region" description="Helical" evidence="6">
    <location>
        <begin position="323"/>
        <end position="343"/>
    </location>
</feature>
<dbReference type="InterPro" id="IPR011701">
    <property type="entry name" value="MFS"/>
</dbReference>
<evidence type="ECO:0000256" key="4">
    <source>
        <dbReference type="ARBA" id="ARBA00022989"/>
    </source>
</evidence>
<feature type="transmembrane region" description="Helical" evidence="6">
    <location>
        <begin position="58"/>
        <end position="82"/>
    </location>
</feature>
<dbReference type="Pfam" id="PF07690">
    <property type="entry name" value="MFS_1"/>
    <property type="match status" value="1"/>
</dbReference>
<feature type="transmembrane region" description="Helical" evidence="6">
    <location>
        <begin position="28"/>
        <end position="46"/>
    </location>
</feature>
<reference evidence="8" key="1">
    <citation type="journal article" date="2020" name="mSystems">
        <title>Genome- and Community-Level Interaction Insights into Carbon Utilization and Element Cycling Functions of Hydrothermarchaeota in Hydrothermal Sediment.</title>
        <authorList>
            <person name="Zhou Z."/>
            <person name="Liu Y."/>
            <person name="Xu W."/>
            <person name="Pan J."/>
            <person name="Luo Z.H."/>
            <person name="Li M."/>
        </authorList>
    </citation>
    <scope>NUCLEOTIDE SEQUENCE</scope>
    <source>
        <strain evidence="8">SpSt-997</strain>
    </source>
</reference>
<dbReference type="InterPro" id="IPR020846">
    <property type="entry name" value="MFS_dom"/>
</dbReference>
<name>A0A8J4HCT8_9PROT</name>
<comment type="caution">
    <text evidence="8">The sequence shown here is derived from an EMBL/GenBank/DDBJ whole genome shotgun (WGS) entry which is preliminary data.</text>
</comment>
<dbReference type="GO" id="GO:0016020">
    <property type="term" value="C:membrane"/>
    <property type="evidence" value="ECO:0007669"/>
    <property type="project" value="UniProtKB-SubCell"/>
</dbReference>
<accession>A0A8J4HCT8</accession>
<feature type="transmembrane region" description="Helical" evidence="6">
    <location>
        <begin position="190"/>
        <end position="213"/>
    </location>
</feature>
<organism evidence="8">
    <name type="scientific">Acidicaldus sp</name>
    <dbReference type="NCBI Taxonomy" id="1872105"/>
    <lineage>
        <taxon>Bacteria</taxon>
        <taxon>Pseudomonadati</taxon>
        <taxon>Pseudomonadota</taxon>
        <taxon>Alphaproteobacteria</taxon>
        <taxon>Acetobacterales</taxon>
        <taxon>Acetobacteraceae</taxon>
        <taxon>Acidicaldus</taxon>
    </lineage>
</organism>
<sequence length="453" mass="49399">MASAASPTPTAPSPTAPSPIERETIRRVAWRLMPILMLGYFCAYLDRVNVGFAGLTMIHALGFTQAVFGFGAGVFFFGYFLFELPSNLILSRVGARRWIARILLTWGIVSGLTAFVWNDWSFYGIRFILGLAEAGFYPGIVLYMTWWFPSYYRTRMMAFFQSASTISLIIGPLVSGQLLRLDGALGLASWQWLFLLEALPPIIMAVVVLALLTDRPAQAAWLRPDQRDWLDKRLASENADREAIRRFNLAEALRNPRVWWLTLVYFGQNVAGYGMLIFLPQIVRAFGVSYGMTGVISAIPFVFGAGAMLLWGWHSDHTGERTWHIAGACLLGAAGLGACIFFHTAPVPLMVALIVAAMGQSSIPPTFWSLPTAMLTGTAAAGGIALINSVGNLGGFAGPYVFGLVKDATGNDSIALLVIALPLVVSAIVLIALGHDRRLERIPGRVPGRIAER</sequence>
<dbReference type="AlphaFoldDB" id="A0A8J4HCT8"/>
<feature type="transmembrane region" description="Helical" evidence="6">
    <location>
        <begin position="123"/>
        <end position="146"/>
    </location>
</feature>
<protein>
    <submittedName>
        <fullName evidence="8">MFS transporter</fullName>
    </submittedName>
</protein>
<feature type="transmembrane region" description="Helical" evidence="6">
    <location>
        <begin position="158"/>
        <end position="178"/>
    </location>
</feature>
<keyword evidence="4 6" id="KW-1133">Transmembrane helix</keyword>
<evidence type="ECO:0000256" key="6">
    <source>
        <dbReference type="SAM" id="Phobius"/>
    </source>
</evidence>
<dbReference type="PANTHER" id="PTHR43791:SF36">
    <property type="entry name" value="TRANSPORTER, PUTATIVE (AFU_ORTHOLOGUE AFUA_6G08340)-RELATED"/>
    <property type="match status" value="1"/>
</dbReference>
<feature type="transmembrane region" description="Helical" evidence="6">
    <location>
        <begin position="380"/>
        <end position="402"/>
    </location>
</feature>
<evidence type="ECO:0000256" key="1">
    <source>
        <dbReference type="ARBA" id="ARBA00004141"/>
    </source>
</evidence>
<evidence type="ECO:0000256" key="5">
    <source>
        <dbReference type="ARBA" id="ARBA00023136"/>
    </source>
</evidence>
<comment type="subcellular location">
    <subcellularLocation>
        <location evidence="1">Membrane</location>
        <topology evidence="1">Multi-pass membrane protein</topology>
    </subcellularLocation>
</comment>
<dbReference type="InterPro" id="IPR036259">
    <property type="entry name" value="MFS_trans_sf"/>
</dbReference>
<proteinExistence type="predicted"/>
<dbReference type="EMBL" id="DTQM01000223">
    <property type="protein sequence ID" value="HGC43868.1"/>
    <property type="molecule type" value="Genomic_DNA"/>
</dbReference>
<feature type="transmembrane region" description="Helical" evidence="6">
    <location>
        <begin position="258"/>
        <end position="278"/>
    </location>
</feature>
<dbReference type="PANTHER" id="PTHR43791">
    <property type="entry name" value="PERMEASE-RELATED"/>
    <property type="match status" value="1"/>
</dbReference>
<evidence type="ECO:0000259" key="7">
    <source>
        <dbReference type="PROSITE" id="PS50850"/>
    </source>
</evidence>
<keyword evidence="5 6" id="KW-0472">Membrane</keyword>
<keyword evidence="2" id="KW-0813">Transport</keyword>
<feature type="transmembrane region" description="Helical" evidence="6">
    <location>
        <begin position="349"/>
        <end position="368"/>
    </location>
</feature>
<dbReference type="PROSITE" id="PS50850">
    <property type="entry name" value="MFS"/>
    <property type="match status" value="1"/>
</dbReference>
<feature type="transmembrane region" description="Helical" evidence="6">
    <location>
        <begin position="98"/>
        <end position="117"/>
    </location>
</feature>
<dbReference type="CDD" id="cd17319">
    <property type="entry name" value="MFS_ExuT_GudP_like"/>
    <property type="match status" value="1"/>
</dbReference>
<feature type="transmembrane region" description="Helical" evidence="6">
    <location>
        <begin position="290"/>
        <end position="311"/>
    </location>
</feature>
<evidence type="ECO:0000256" key="3">
    <source>
        <dbReference type="ARBA" id="ARBA00022692"/>
    </source>
</evidence>
<evidence type="ECO:0000313" key="8">
    <source>
        <dbReference type="EMBL" id="HGC43868.1"/>
    </source>
</evidence>
<dbReference type="GO" id="GO:0022857">
    <property type="term" value="F:transmembrane transporter activity"/>
    <property type="evidence" value="ECO:0007669"/>
    <property type="project" value="InterPro"/>
</dbReference>
<evidence type="ECO:0000256" key="2">
    <source>
        <dbReference type="ARBA" id="ARBA00022448"/>
    </source>
</evidence>
<feature type="domain" description="Major facilitator superfamily (MFS) profile" evidence="7">
    <location>
        <begin position="32"/>
        <end position="438"/>
    </location>
</feature>
<dbReference type="Gene3D" id="1.20.1250.20">
    <property type="entry name" value="MFS general substrate transporter like domains"/>
    <property type="match status" value="2"/>
</dbReference>
<dbReference type="FunFam" id="1.20.1250.20:FF:000018">
    <property type="entry name" value="MFS transporter permease"/>
    <property type="match status" value="1"/>
</dbReference>
<gene>
    <name evidence="8" type="ORF">ENY07_11720</name>
</gene>